<evidence type="ECO:0000259" key="1">
    <source>
        <dbReference type="PROSITE" id="PS51379"/>
    </source>
</evidence>
<dbReference type="Pfam" id="PF02441">
    <property type="entry name" value="Flavoprotein"/>
    <property type="match status" value="1"/>
</dbReference>
<protein>
    <recommendedName>
        <fullName evidence="1">4Fe-4S ferredoxin-type domain-containing protein</fullName>
    </recommendedName>
</protein>
<sequence>MRIGWAITGAGHLLDESVSVMEDLAKDNKITVLLSNAGEEVLKMYGLFERVTAITGGYYRELALENDQSFSYPISGRFSLGKYDVLIVSPTTSNTVAKIVNGISDTLVTNSVAQAGKGNVKTIIIPVDMESGDVETILPSKLDLESCADCESCEAAQSCPQEAIIAKQEIDLLKCVGCGNCQNSCPFDAIKAGKLITIHMREIDIENTHKLVLMNGIDVLKHPKEIKDFISDLL</sequence>
<dbReference type="GO" id="GO:0051539">
    <property type="term" value="F:4 iron, 4 sulfur cluster binding"/>
    <property type="evidence" value="ECO:0007669"/>
    <property type="project" value="InterPro"/>
</dbReference>
<dbReference type="InterPro" id="IPR017900">
    <property type="entry name" value="4Fe4S_Fe_S_CS"/>
</dbReference>
<dbReference type="InterPro" id="IPR017896">
    <property type="entry name" value="4Fe4S_Fe-S-bd"/>
</dbReference>
<dbReference type="PROSITE" id="PS00198">
    <property type="entry name" value="4FE4S_FER_1"/>
    <property type="match status" value="1"/>
</dbReference>
<dbReference type="EMBL" id="VSSQ01000169">
    <property type="protein sequence ID" value="MPL82919.1"/>
    <property type="molecule type" value="Genomic_DNA"/>
</dbReference>
<feature type="domain" description="4Fe-4S ferredoxin-type" evidence="1">
    <location>
        <begin position="138"/>
        <end position="164"/>
    </location>
</feature>
<comment type="caution">
    <text evidence="2">The sequence shown here is derived from an EMBL/GenBank/DDBJ whole genome shotgun (WGS) entry which is preliminary data.</text>
</comment>
<dbReference type="PROSITE" id="PS51379">
    <property type="entry name" value="4FE4S_FER_2"/>
    <property type="match status" value="2"/>
</dbReference>
<dbReference type="Gene3D" id="3.40.50.1950">
    <property type="entry name" value="Flavin prenyltransferase-like"/>
    <property type="match status" value="1"/>
</dbReference>
<dbReference type="Pfam" id="PF00037">
    <property type="entry name" value="Fer4"/>
    <property type="match status" value="1"/>
</dbReference>
<proteinExistence type="predicted"/>
<dbReference type="GO" id="GO:0016645">
    <property type="term" value="F:oxidoreductase activity, acting on the CH-NH group of donors"/>
    <property type="evidence" value="ECO:0007669"/>
    <property type="project" value="InterPro"/>
</dbReference>
<reference evidence="2" key="1">
    <citation type="submission" date="2019-08" db="EMBL/GenBank/DDBJ databases">
        <authorList>
            <person name="Kucharzyk K."/>
            <person name="Murdoch R.W."/>
            <person name="Higgins S."/>
            <person name="Loffler F."/>
        </authorList>
    </citation>
    <scope>NUCLEOTIDE SEQUENCE</scope>
</reference>
<dbReference type="AlphaFoldDB" id="A0A644UV25"/>
<dbReference type="InterPro" id="IPR014073">
    <property type="entry name" value="DmrX"/>
</dbReference>
<dbReference type="InterPro" id="IPR036551">
    <property type="entry name" value="Flavin_trans-like"/>
</dbReference>
<name>A0A644UV25_9ZZZZ</name>
<dbReference type="SUPFAM" id="SSF52507">
    <property type="entry name" value="Homo-oligomeric flavin-containing Cys decarboxylases, HFCD"/>
    <property type="match status" value="1"/>
</dbReference>
<dbReference type="InterPro" id="IPR003382">
    <property type="entry name" value="Flavoprotein"/>
</dbReference>
<organism evidence="2">
    <name type="scientific">bioreactor metagenome</name>
    <dbReference type="NCBI Taxonomy" id="1076179"/>
    <lineage>
        <taxon>unclassified sequences</taxon>
        <taxon>metagenomes</taxon>
        <taxon>ecological metagenomes</taxon>
    </lineage>
</organism>
<evidence type="ECO:0000313" key="2">
    <source>
        <dbReference type="EMBL" id="MPL82919.1"/>
    </source>
</evidence>
<dbReference type="GO" id="GO:1901285">
    <property type="term" value="P:5,6,7,8-tetrahydromethanopterin biosynthetic process"/>
    <property type="evidence" value="ECO:0007669"/>
    <property type="project" value="InterPro"/>
</dbReference>
<gene>
    <name evidence="2" type="ORF">SDC9_28868</name>
</gene>
<feature type="domain" description="4Fe-4S ferredoxin-type" evidence="1">
    <location>
        <begin position="166"/>
        <end position="195"/>
    </location>
</feature>
<dbReference type="SUPFAM" id="SSF54862">
    <property type="entry name" value="4Fe-4S ferredoxins"/>
    <property type="match status" value="1"/>
</dbReference>
<dbReference type="NCBIfam" id="TIGR02700">
    <property type="entry name" value="flavo_MJ0208"/>
    <property type="match status" value="1"/>
</dbReference>
<accession>A0A644UV25</accession>